<dbReference type="AlphaFoldDB" id="A0A1G7H177"/>
<evidence type="ECO:0000256" key="8">
    <source>
        <dbReference type="SAM" id="Phobius"/>
    </source>
</evidence>
<dbReference type="Gene3D" id="1.20.1640.10">
    <property type="entry name" value="Multidrug efflux transporter AcrB transmembrane domain"/>
    <property type="match status" value="2"/>
</dbReference>
<dbReference type="SUPFAM" id="SSF82693">
    <property type="entry name" value="Multidrug efflux transporter AcrB pore domain, PN1, PN2, PC1 and PC2 subdomains"/>
    <property type="match status" value="3"/>
</dbReference>
<evidence type="ECO:0000256" key="6">
    <source>
        <dbReference type="ARBA" id="ARBA00022989"/>
    </source>
</evidence>
<dbReference type="EMBL" id="LT629690">
    <property type="protein sequence ID" value="SDE94168.1"/>
    <property type="molecule type" value="Genomic_DNA"/>
</dbReference>
<evidence type="ECO:0000256" key="2">
    <source>
        <dbReference type="ARBA" id="ARBA00010942"/>
    </source>
</evidence>
<feature type="transmembrane region" description="Helical" evidence="8">
    <location>
        <begin position="373"/>
        <end position="393"/>
    </location>
</feature>
<keyword evidence="5 8" id="KW-0812">Transmembrane</keyword>
<dbReference type="SUPFAM" id="SSF82866">
    <property type="entry name" value="Multidrug efflux transporter AcrB transmembrane domain"/>
    <property type="match status" value="2"/>
</dbReference>
<feature type="transmembrane region" description="Helical" evidence="8">
    <location>
        <begin position="1007"/>
        <end position="1033"/>
    </location>
</feature>
<evidence type="ECO:0000256" key="7">
    <source>
        <dbReference type="ARBA" id="ARBA00023136"/>
    </source>
</evidence>
<accession>A0A1G7H177</accession>
<comment type="similarity">
    <text evidence="2">Belongs to the resistance-nodulation-cell division (RND) (TC 2.A.6) family.</text>
</comment>
<dbReference type="RefSeq" id="WP_083344085.1">
    <property type="nucleotide sequence ID" value="NZ_LT629690.1"/>
</dbReference>
<dbReference type="Gene3D" id="3.30.70.1320">
    <property type="entry name" value="Multidrug efflux transporter AcrB pore domain like"/>
    <property type="match status" value="1"/>
</dbReference>
<dbReference type="Pfam" id="PF00873">
    <property type="entry name" value="ACR_tran"/>
    <property type="match status" value="1"/>
</dbReference>
<gene>
    <name evidence="9" type="ORF">SAMN05444167_0878</name>
</gene>
<feature type="transmembrane region" description="Helical" evidence="8">
    <location>
        <begin position="542"/>
        <end position="562"/>
    </location>
</feature>
<dbReference type="PANTHER" id="PTHR32063:SF24">
    <property type="entry name" value="CATION EFFLUX SYSTEM (ACRB_ACRD_ACRF FAMILY)"/>
    <property type="match status" value="1"/>
</dbReference>
<feature type="transmembrane region" description="Helical" evidence="8">
    <location>
        <begin position="904"/>
        <end position="924"/>
    </location>
</feature>
<dbReference type="InterPro" id="IPR027463">
    <property type="entry name" value="AcrB_DN_DC_subdom"/>
</dbReference>
<feature type="transmembrane region" description="Helical" evidence="8">
    <location>
        <begin position="399"/>
        <end position="424"/>
    </location>
</feature>
<feature type="transmembrane region" description="Helical" evidence="8">
    <location>
        <begin position="489"/>
        <end position="512"/>
    </location>
</feature>
<sequence length="1056" mass="114789">MLQRLIAGALRQRLILVVVSLVLLGFGLNAAKHLSVDAFPDVANVQVQIATEATGKSPEEVERFVTVPIEIAMTGLPGMTDMRSLNKPGLSLITLVFTDESDLFRERQMISERLAELRDRMPEGVTPVLGPITNALGEVYQYTLEVPGEAESKHVLTQEELIERRTLQDWVVRPLLRSISGVAEINSTGGFVKQYETLVDPQKLHYYNLTIHDVSSALSHNNANEGGGVLPQHAEQYLIRSVGLIRDLDDIRNIVLKESGGTPVYIRDVADVRIGTEVRYGAMMKNGYSEAVGGVVLMTSGGNAKEIVSRVKERVAEINAKHMIPDGLQIVPYYDRSQLVDAAIHTVTEVLGEGIVLVVVILFLFLGDLRSSLIVSANLVLTPLLTFLVMNHFHISANLMSLGGLAIAIGLMVDGSVVVVENVFGTLSHASHSGQLTSRRGKCDMVLRAVGDVATPTLFGVTIIILVFLPLMTLEGMEGKMFAPLAYTIAIALAISLLLSLTLSPVLCTYLLKGGKEDDTWLVRILRRPYQAVLHWATSHRAWMIGGVVVLFIGALCLFPFLGTSFIPEMQEGTLSPNADRVPNISLDESLRMEKQMQALMLKVPGVENVVSRVGRGESPADPAGPNEADVLASLTPFDERPRGMTQDKIAEQIREKLAALPGINLVMSQPISDRVDEMVSGVRADVAVMLYGDDLGLLVKKAGDIARVASSITGTQDTRVDRVGGQQYLTIQINRGAIARYGLNASDVNEVIETAIAGKSATQIYEGERRFSGVVRLPARLRDSVEDIRELQINSPDGPRIPLKELADVKVMEGPALINRSMGKRRIVVGVNVQDRDLGGYVKELQQKVEQQVPLPAGYFIEWGGQFHNMERALHHLMIIVPITIAAIFFLLFVLFKSVRYAALIITVLPLASIGGIVGLFISGEYLSVPASVGFIALWGIAVLNGVVLVSYIKKLRLDGKSQAEAIREGTALRFRPVMMTATVAALGLVPFLFATGPGSEIQRPLAIVVIGGLVTSTALTLLLLPVVYPLFEGKDVPLLAEDEDDVQNPVPYVS</sequence>
<proteinExistence type="inferred from homology"/>
<comment type="subcellular location">
    <subcellularLocation>
        <location evidence="1">Cell membrane</location>
        <topology evidence="1">Multi-pass membrane protein</topology>
    </subcellularLocation>
</comment>
<dbReference type="SUPFAM" id="SSF82714">
    <property type="entry name" value="Multidrug efflux transporter AcrB TolC docking domain, DN and DC subdomains"/>
    <property type="match status" value="2"/>
</dbReference>
<feature type="transmembrane region" description="Helical" evidence="8">
    <location>
        <begin position="445"/>
        <end position="469"/>
    </location>
</feature>
<dbReference type="Gene3D" id="3.30.2090.10">
    <property type="entry name" value="Multidrug efflux transporter AcrB TolC docking domain, DN and DC subdomains"/>
    <property type="match status" value="2"/>
</dbReference>
<dbReference type="GO" id="GO:0042910">
    <property type="term" value="F:xenobiotic transmembrane transporter activity"/>
    <property type="evidence" value="ECO:0007669"/>
    <property type="project" value="TreeGrafter"/>
</dbReference>
<evidence type="ECO:0000256" key="1">
    <source>
        <dbReference type="ARBA" id="ARBA00004651"/>
    </source>
</evidence>
<evidence type="ECO:0000313" key="10">
    <source>
        <dbReference type="Proteomes" id="UP000182427"/>
    </source>
</evidence>
<evidence type="ECO:0000313" key="9">
    <source>
        <dbReference type="EMBL" id="SDE94168.1"/>
    </source>
</evidence>
<evidence type="ECO:0000256" key="4">
    <source>
        <dbReference type="ARBA" id="ARBA00022475"/>
    </source>
</evidence>
<feature type="transmembrane region" description="Helical" evidence="8">
    <location>
        <begin position="342"/>
        <end position="366"/>
    </location>
</feature>
<dbReference type="InterPro" id="IPR001036">
    <property type="entry name" value="Acrflvin-R"/>
</dbReference>
<dbReference type="PANTHER" id="PTHR32063">
    <property type="match status" value="1"/>
</dbReference>
<feature type="transmembrane region" description="Helical" evidence="8">
    <location>
        <begin position="930"/>
        <end position="954"/>
    </location>
</feature>
<dbReference type="Proteomes" id="UP000182427">
    <property type="component" value="Chromosome I"/>
</dbReference>
<keyword evidence="3" id="KW-0813">Transport</keyword>
<dbReference type="PRINTS" id="PR00702">
    <property type="entry name" value="ACRIFLAVINRP"/>
</dbReference>
<evidence type="ECO:0000256" key="3">
    <source>
        <dbReference type="ARBA" id="ARBA00022448"/>
    </source>
</evidence>
<evidence type="ECO:0000256" key="5">
    <source>
        <dbReference type="ARBA" id="ARBA00022692"/>
    </source>
</evidence>
<reference evidence="9 10" key="1">
    <citation type="submission" date="2016-10" db="EMBL/GenBank/DDBJ databases">
        <authorList>
            <person name="de Groot N.N."/>
        </authorList>
    </citation>
    <scope>NUCLEOTIDE SEQUENCE [LARGE SCALE GENOMIC DNA]</scope>
    <source>
        <strain evidence="9 10">GAS232</strain>
    </source>
</reference>
<organism evidence="9 10">
    <name type="scientific">Terriglobus roseus</name>
    <dbReference type="NCBI Taxonomy" id="392734"/>
    <lineage>
        <taxon>Bacteria</taxon>
        <taxon>Pseudomonadati</taxon>
        <taxon>Acidobacteriota</taxon>
        <taxon>Terriglobia</taxon>
        <taxon>Terriglobales</taxon>
        <taxon>Acidobacteriaceae</taxon>
        <taxon>Terriglobus</taxon>
    </lineage>
</organism>
<dbReference type="GO" id="GO:0008324">
    <property type="term" value="F:monoatomic cation transmembrane transporter activity"/>
    <property type="evidence" value="ECO:0007669"/>
    <property type="project" value="InterPro"/>
</dbReference>
<feature type="transmembrane region" description="Helical" evidence="8">
    <location>
        <begin position="878"/>
        <end position="897"/>
    </location>
</feature>
<keyword evidence="10" id="KW-1185">Reference proteome</keyword>
<keyword evidence="7 8" id="KW-0472">Membrane</keyword>
<dbReference type="InterPro" id="IPR004763">
    <property type="entry name" value="CusA-like"/>
</dbReference>
<feature type="transmembrane region" description="Helical" evidence="8">
    <location>
        <begin position="974"/>
        <end position="995"/>
    </location>
</feature>
<keyword evidence="4" id="KW-1003">Cell membrane</keyword>
<dbReference type="GO" id="GO:0005886">
    <property type="term" value="C:plasma membrane"/>
    <property type="evidence" value="ECO:0007669"/>
    <property type="project" value="UniProtKB-SubCell"/>
</dbReference>
<dbReference type="OrthoDB" id="9757876at2"/>
<name>A0A1G7H177_9BACT</name>
<keyword evidence="6 8" id="KW-1133">Transmembrane helix</keyword>
<protein>
    <submittedName>
        <fullName evidence="9">Cobalt-zinc-cadmium resistance protein CzcA</fullName>
    </submittedName>
</protein>
<dbReference type="NCBIfam" id="TIGR00914">
    <property type="entry name" value="2A0601"/>
    <property type="match status" value="1"/>
</dbReference>
<dbReference type="Gene3D" id="3.30.70.1430">
    <property type="entry name" value="Multidrug efflux transporter AcrB pore domain"/>
    <property type="match status" value="2"/>
</dbReference>
<dbReference type="Gene3D" id="3.30.70.1440">
    <property type="entry name" value="Multidrug efflux transporter AcrB pore domain"/>
    <property type="match status" value="1"/>
</dbReference>